<dbReference type="AlphaFoldDB" id="A0A2I0HQM3"/>
<proteinExistence type="predicted"/>
<protein>
    <submittedName>
        <fullName evidence="2">Uncharacterized protein</fullName>
    </submittedName>
</protein>
<comment type="caution">
    <text evidence="2">The sequence shown here is derived from an EMBL/GenBank/DDBJ whole genome shotgun (WGS) entry which is preliminary data.</text>
</comment>
<name>A0A2I0HQM3_PUNGR</name>
<feature type="region of interest" description="Disordered" evidence="1">
    <location>
        <begin position="75"/>
        <end position="94"/>
    </location>
</feature>
<keyword evidence="3" id="KW-1185">Reference proteome</keyword>
<evidence type="ECO:0000256" key="1">
    <source>
        <dbReference type="SAM" id="MobiDB-lite"/>
    </source>
</evidence>
<sequence length="108" mass="12683">MEKTRIEATEGVGDPNREEDADDPNHGVMKRSVEKLKIEKERIEEILREWGEMLRDLKMDFQNLLQTFPVVQDLKDKEQDKKEKKKGCLEKKRLSPPYISGAKISELR</sequence>
<accession>A0A2I0HQM3</accession>
<evidence type="ECO:0000313" key="3">
    <source>
        <dbReference type="Proteomes" id="UP000233551"/>
    </source>
</evidence>
<feature type="region of interest" description="Disordered" evidence="1">
    <location>
        <begin position="1"/>
        <end position="30"/>
    </location>
</feature>
<evidence type="ECO:0000313" key="2">
    <source>
        <dbReference type="EMBL" id="PKI34007.1"/>
    </source>
</evidence>
<reference evidence="2 3" key="1">
    <citation type="submission" date="2017-11" db="EMBL/GenBank/DDBJ databases">
        <title>De-novo sequencing of pomegranate (Punica granatum L.) genome.</title>
        <authorList>
            <person name="Akparov Z."/>
            <person name="Amiraslanov A."/>
            <person name="Hajiyeva S."/>
            <person name="Abbasov M."/>
            <person name="Kaur K."/>
            <person name="Hamwieh A."/>
            <person name="Solovyev V."/>
            <person name="Salamov A."/>
            <person name="Braich B."/>
            <person name="Kosarev P."/>
            <person name="Mahmoud A."/>
            <person name="Hajiyev E."/>
            <person name="Babayeva S."/>
            <person name="Izzatullayeva V."/>
            <person name="Mammadov A."/>
            <person name="Mammadov A."/>
            <person name="Sharifova S."/>
            <person name="Ojaghi J."/>
            <person name="Eynullazada K."/>
            <person name="Bayramov B."/>
            <person name="Abdulazimova A."/>
            <person name="Shahmuradov I."/>
        </authorList>
    </citation>
    <scope>NUCLEOTIDE SEQUENCE [LARGE SCALE GENOMIC DNA]</scope>
    <source>
        <strain evidence="3">cv. AG2017</strain>
        <tissue evidence="2">Leaf</tissue>
    </source>
</reference>
<gene>
    <name evidence="2" type="ORF">CRG98_045625</name>
</gene>
<dbReference type="Proteomes" id="UP000233551">
    <property type="component" value="Unassembled WGS sequence"/>
</dbReference>
<organism evidence="2 3">
    <name type="scientific">Punica granatum</name>
    <name type="common">Pomegranate</name>
    <dbReference type="NCBI Taxonomy" id="22663"/>
    <lineage>
        <taxon>Eukaryota</taxon>
        <taxon>Viridiplantae</taxon>
        <taxon>Streptophyta</taxon>
        <taxon>Embryophyta</taxon>
        <taxon>Tracheophyta</taxon>
        <taxon>Spermatophyta</taxon>
        <taxon>Magnoliopsida</taxon>
        <taxon>eudicotyledons</taxon>
        <taxon>Gunneridae</taxon>
        <taxon>Pentapetalae</taxon>
        <taxon>rosids</taxon>
        <taxon>malvids</taxon>
        <taxon>Myrtales</taxon>
        <taxon>Lythraceae</taxon>
        <taxon>Punica</taxon>
    </lineage>
</organism>
<feature type="compositionally biased region" description="Basic and acidic residues" evidence="1">
    <location>
        <begin position="75"/>
        <end position="93"/>
    </location>
</feature>
<dbReference type="EMBL" id="PGOL01006174">
    <property type="protein sequence ID" value="PKI34007.1"/>
    <property type="molecule type" value="Genomic_DNA"/>
</dbReference>